<dbReference type="InterPro" id="IPR051276">
    <property type="entry name" value="Saccharopine_DH-like_oxidrdct"/>
</dbReference>
<dbReference type="AlphaFoldDB" id="G0U1C4"/>
<proteinExistence type="inferred from homology"/>
<dbReference type="InterPro" id="IPR005097">
    <property type="entry name" value="Sacchrp_dh_NADP-bd"/>
</dbReference>
<accession>G0U1C4</accession>
<dbReference type="GO" id="GO:0005739">
    <property type="term" value="C:mitochondrion"/>
    <property type="evidence" value="ECO:0007669"/>
    <property type="project" value="TreeGrafter"/>
</dbReference>
<dbReference type="GO" id="GO:0009247">
    <property type="term" value="P:glycolipid biosynthetic process"/>
    <property type="evidence" value="ECO:0007669"/>
    <property type="project" value="TreeGrafter"/>
</dbReference>
<feature type="domain" description="Saccharopine dehydrogenase NADP binding" evidence="2">
    <location>
        <begin position="7"/>
        <end position="133"/>
    </location>
</feature>
<evidence type="ECO:0000256" key="1">
    <source>
        <dbReference type="ARBA" id="ARBA00038048"/>
    </source>
</evidence>
<reference evidence="3" key="1">
    <citation type="journal article" date="2012" name="Proc. Natl. Acad. Sci. U.S.A.">
        <title>Antigenic diversity is generated by distinct evolutionary mechanisms in African trypanosome species.</title>
        <authorList>
            <person name="Jackson A.P."/>
            <person name="Berry A."/>
            <person name="Aslett M."/>
            <person name="Allison H.C."/>
            <person name="Burton P."/>
            <person name="Vavrova-Anderson J."/>
            <person name="Brown R."/>
            <person name="Browne H."/>
            <person name="Corton N."/>
            <person name="Hauser H."/>
            <person name="Gamble J."/>
            <person name="Gilderthorp R."/>
            <person name="Marcello L."/>
            <person name="McQuillan J."/>
            <person name="Otto T.D."/>
            <person name="Quail M.A."/>
            <person name="Sanders M.J."/>
            <person name="van Tonder A."/>
            <person name="Ginger M.L."/>
            <person name="Field M.C."/>
            <person name="Barry J.D."/>
            <person name="Hertz-Fowler C."/>
            <person name="Berriman M."/>
        </authorList>
    </citation>
    <scope>NUCLEOTIDE SEQUENCE</scope>
    <source>
        <strain evidence="3">Y486</strain>
    </source>
</reference>
<dbReference type="PANTHER" id="PTHR12286:SF5">
    <property type="entry name" value="SACCHAROPINE DEHYDROGENASE-LIKE OXIDOREDUCTASE"/>
    <property type="match status" value="1"/>
</dbReference>
<dbReference type="InterPro" id="IPR036291">
    <property type="entry name" value="NAD(P)-bd_dom_sf"/>
</dbReference>
<gene>
    <name evidence="3" type="ORF">TVY486_0804870</name>
</gene>
<dbReference type="VEuPathDB" id="TriTrypDB:TvY486_0804870"/>
<dbReference type="PANTHER" id="PTHR12286">
    <property type="entry name" value="SACCHAROPINE DEHYDROGENASE-LIKE OXIDOREDUCTASE"/>
    <property type="match status" value="1"/>
</dbReference>
<comment type="similarity">
    <text evidence="1">Belongs to the saccharopine dehydrogenase family.</text>
</comment>
<dbReference type="EMBL" id="HE573024">
    <property type="protein sequence ID" value="CCC49879.1"/>
    <property type="molecule type" value="Genomic_DNA"/>
</dbReference>
<dbReference type="OMA" id="MQLRYHD"/>
<dbReference type="GO" id="GO:0005811">
    <property type="term" value="C:lipid droplet"/>
    <property type="evidence" value="ECO:0007669"/>
    <property type="project" value="TreeGrafter"/>
</dbReference>
<dbReference type="GO" id="GO:0005886">
    <property type="term" value="C:plasma membrane"/>
    <property type="evidence" value="ECO:0007669"/>
    <property type="project" value="TreeGrafter"/>
</dbReference>
<name>G0U1C4_TRYVY</name>
<dbReference type="SUPFAM" id="SSF51735">
    <property type="entry name" value="NAD(P)-binding Rossmann-fold domains"/>
    <property type="match status" value="1"/>
</dbReference>
<protein>
    <recommendedName>
        <fullName evidence="2">Saccharopine dehydrogenase NADP binding domain-containing protein</fullName>
    </recommendedName>
</protein>
<organism evidence="3">
    <name type="scientific">Trypanosoma vivax (strain Y486)</name>
    <dbReference type="NCBI Taxonomy" id="1055687"/>
    <lineage>
        <taxon>Eukaryota</taxon>
        <taxon>Discoba</taxon>
        <taxon>Euglenozoa</taxon>
        <taxon>Kinetoplastea</taxon>
        <taxon>Metakinetoplastina</taxon>
        <taxon>Trypanosomatida</taxon>
        <taxon>Trypanosomatidae</taxon>
        <taxon>Trypanosoma</taxon>
        <taxon>Duttonella</taxon>
    </lineage>
</organism>
<evidence type="ECO:0000313" key="3">
    <source>
        <dbReference type="EMBL" id="CCC49879.1"/>
    </source>
</evidence>
<evidence type="ECO:0000259" key="2">
    <source>
        <dbReference type="Pfam" id="PF03435"/>
    </source>
</evidence>
<sequence>MPRDFSIVLFGATGYTGRLVCEYLKNITTGAVCQWAVAGRDENKLIQLVNDLSLDVPVLVADTNDPLSLDRMCSRATLLLSCVGPFSLFGMPVVEACVRHGTHYVDSTGEFSFVRNVIDKLHAKAIQRGVVIVPCCAFDCVPSDIGNYLVHHLSDVQLRHVEGYFSLRSCGVSGGTARSALALAENLIPADYDHFSLVPQEGLRPVTTVTRRGIWYDFSEGRFSGPFVMASTNERVVRRTNALLGYNSSYTEAVEGTFLGVVLSTLSFYLLLALLSAPPIRRYLANWLIPLPGTGPTAGKRAASSYRCTFFGAVEDGTRRRRVSLADKRDMYSASAMYLAEGALSVLEMGGRGELGAGVLTPMAAFGDVLVRRVKQAGVTIEVEDV</sequence>
<dbReference type="Gene3D" id="3.40.50.720">
    <property type="entry name" value="NAD(P)-binding Rossmann-like Domain"/>
    <property type="match status" value="1"/>
</dbReference>
<dbReference type="Pfam" id="PF03435">
    <property type="entry name" value="Sacchrp_dh_NADP"/>
    <property type="match status" value="1"/>
</dbReference>